<evidence type="ECO:0000256" key="9">
    <source>
        <dbReference type="ARBA" id="ARBA00023004"/>
    </source>
</evidence>
<evidence type="ECO:0000259" key="12">
    <source>
        <dbReference type="PROSITE" id="PS51002"/>
    </source>
</evidence>
<dbReference type="GO" id="GO:0009055">
    <property type="term" value="F:electron transfer activity"/>
    <property type="evidence" value="ECO:0007669"/>
    <property type="project" value="InterPro"/>
</dbReference>
<feature type="domain" description="Cytochrome b/b6 N-terminal region profile" evidence="12">
    <location>
        <begin position="4"/>
        <end position="218"/>
    </location>
</feature>
<evidence type="ECO:0000313" key="14">
    <source>
        <dbReference type="EMBL" id="SVC20147.1"/>
    </source>
</evidence>
<dbReference type="PANTHER" id="PTHR19271:SF16">
    <property type="entry name" value="CYTOCHROME B"/>
    <property type="match status" value="1"/>
</dbReference>
<proteinExistence type="predicted"/>
<dbReference type="Pfam" id="PF00032">
    <property type="entry name" value="Cytochrom_B_C"/>
    <property type="match status" value="1"/>
</dbReference>
<keyword evidence="2" id="KW-0813">Transport</keyword>
<feature type="non-terminal residue" evidence="14">
    <location>
        <position position="315"/>
    </location>
</feature>
<dbReference type="GO" id="GO:0016020">
    <property type="term" value="C:membrane"/>
    <property type="evidence" value="ECO:0007669"/>
    <property type="project" value="UniProtKB-SubCell"/>
</dbReference>
<evidence type="ECO:0000256" key="10">
    <source>
        <dbReference type="ARBA" id="ARBA00023136"/>
    </source>
</evidence>
<dbReference type="InterPro" id="IPR016174">
    <property type="entry name" value="Di-haem_cyt_TM"/>
</dbReference>
<protein>
    <recommendedName>
        <fullName evidence="15">Cytochrome b/b6 N-terminal region profile domain-containing protein</fullName>
    </recommendedName>
</protein>
<gene>
    <name evidence="14" type="ORF">METZ01_LOCUS273001</name>
</gene>
<feature type="transmembrane region" description="Helical" evidence="11">
    <location>
        <begin position="91"/>
        <end position="109"/>
    </location>
</feature>
<dbReference type="InterPro" id="IPR036150">
    <property type="entry name" value="Cyt_b/b6_C_sf"/>
</dbReference>
<comment type="subcellular location">
    <subcellularLocation>
        <location evidence="1">Membrane</location>
        <topology evidence="1">Multi-pass membrane protein</topology>
    </subcellularLocation>
</comment>
<keyword evidence="5 11" id="KW-0812">Transmembrane</keyword>
<feature type="transmembrane region" description="Helical" evidence="11">
    <location>
        <begin position="187"/>
        <end position="209"/>
    </location>
</feature>
<feature type="non-terminal residue" evidence="14">
    <location>
        <position position="1"/>
    </location>
</feature>
<dbReference type="GO" id="GO:0016491">
    <property type="term" value="F:oxidoreductase activity"/>
    <property type="evidence" value="ECO:0007669"/>
    <property type="project" value="InterPro"/>
</dbReference>
<keyword evidence="7" id="KW-0249">Electron transport</keyword>
<sequence length="315" mass="35163">VQRLWDWFDERLHLAPLWDVLQENLRKPSPRHVNWLFTMGSALLLLLGVQLLTGVLLMVYYKPSGREAFASVEAIMYEVPLGGLTRSAHNWGSHLIVIMALLHMFRVFFYGGYKKPRELTWIIGVGLLAVILGFGFTGYLLPWDQVAYWGTVVATEAPASIPVVGPITREFMIGGNEVADATLGRFYVVHVFLLPLALMGMVGLHLFLIRYQGISSLRRTDEPEPTPAQNLADGGEPFFPHHFLKDSATMYVTLGVLVSLALLYPSHIGTPADPLSTPAGIKPEWYFLPAYQLLKYVPEVVGVNMPPLLLLILVL</sequence>
<dbReference type="InterPro" id="IPR048259">
    <property type="entry name" value="Cytochrome_b_N_euk/bac"/>
</dbReference>
<dbReference type="SUPFAM" id="SSF81342">
    <property type="entry name" value="Transmembrane di-heme cytochromes"/>
    <property type="match status" value="1"/>
</dbReference>
<dbReference type="GO" id="GO:0022904">
    <property type="term" value="P:respiratory electron transport chain"/>
    <property type="evidence" value="ECO:0007669"/>
    <property type="project" value="InterPro"/>
</dbReference>
<keyword evidence="10 11" id="KW-0472">Membrane</keyword>
<accession>A0A382KAU0</accession>
<evidence type="ECO:0000256" key="2">
    <source>
        <dbReference type="ARBA" id="ARBA00022448"/>
    </source>
</evidence>
<evidence type="ECO:0000256" key="4">
    <source>
        <dbReference type="ARBA" id="ARBA00022660"/>
    </source>
</evidence>
<evidence type="ECO:0000256" key="6">
    <source>
        <dbReference type="ARBA" id="ARBA00022723"/>
    </source>
</evidence>
<evidence type="ECO:0000256" key="5">
    <source>
        <dbReference type="ARBA" id="ARBA00022692"/>
    </source>
</evidence>
<evidence type="ECO:0000256" key="3">
    <source>
        <dbReference type="ARBA" id="ARBA00022617"/>
    </source>
</evidence>
<dbReference type="Gene3D" id="1.20.810.10">
    <property type="entry name" value="Cytochrome Bc1 Complex, Chain C"/>
    <property type="match status" value="1"/>
</dbReference>
<dbReference type="SUPFAM" id="SSF81648">
    <property type="entry name" value="a domain/subunit of cytochrome bc1 complex (Ubiquinol-cytochrome c reductase)"/>
    <property type="match status" value="1"/>
</dbReference>
<dbReference type="InterPro" id="IPR005797">
    <property type="entry name" value="Cyt_b/b6_N"/>
</dbReference>
<dbReference type="GO" id="GO:0046872">
    <property type="term" value="F:metal ion binding"/>
    <property type="evidence" value="ECO:0007669"/>
    <property type="project" value="UniProtKB-KW"/>
</dbReference>
<feature type="domain" description="Cytochrome b/b6 C-terminal region profile" evidence="13">
    <location>
        <begin position="228"/>
        <end position="315"/>
    </location>
</feature>
<evidence type="ECO:0000256" key="8">
    <source>
        <dbReference type="ARBA" id="ARBA00022989"/>
    </source>
</evidence>
<dbReference type="InterPro" id="IPR027387">
    <property type="entry name" value="Cytb/b6-like_sf"/>
</dbReference>
<keyword evidence="6" id="KW-0479">Metal-binding</keyword>
<feature type="transmembrane region" description="Helical" evidence="11">
    <location>
        <begin position="35"/>
        <end position="61"/>
    </location>
</feature>
<dbReference type="CDD" id="cd00284">
    <property type="entry name" value="Cytochrome_b_N"/>
    <property type="match status" value="1"/>
</dbReference>
<keyword evidence="9" id="KW-0408">Iron</keyword>
<reference evidence="14" key="1">
    <citation type="submission" date="2018-05" db="EMBL/GenBank/DDBJ databases">
        <authorList>
            <person name="Lanie J.A."/>
            <person name="Ng W.-L."/>
            <person name="Kazmierczak K.M."/>
            <person name="Andrzejewski T.M."/>
            <person name="Davidsen T.M."/>
            <person name="Wayne K.J."/>
            <person name="Tettelin H."/>
            <person name="Glass J.I."/>
            <person name="Rusch D."/>
            <person name="Podicherti R."/>
            <person name="Tsui H.-C.T."/>
            <person name="Winkler M.E."/>
        </authorList>
    </citation>
    <scope>NUCLEOTIDE SEQUENCE</scope>
</reference>
<evidence type="ECO:0000256" key="11">
    <source>
        <dbReference type="SAM" id="Phobius"/>
    </source>
</evidence>
<name>A0A382KAU0_9ZZZZ</name>
<keyword evidence="3" id="KW-0349">Heme</keyword>
<evidence type="ECO:0000259" key="13">
    <source>
        <dbReference type="PROSITE" id="PS51003"/>
    </source>
</evidence>
<dbReference type="Pfam" id="PF00033">
    <property type="entry name" value="Cytochrome_B"/>
    <property type="match status" value="1"/>
</dbReference>
<keyword evidence="4" id="KW-0679">Respiratory chain</keyword>
<evidence type="ECO:0000256" key="1">
    <source>
        <dbReference type="ARBA" id="ARBA00004141"/>
    </source>
</evidence>
<dbReference type="InterPro" id="IPR005798">
    <property type="entry name" value="Cyt_b/b6_C"/>
</dbReference>
<evidence type="ECO:0008006" key="15">
    <source>
        <dbReference type="Google" id="ProtNLM"/>
    </source>
</evidence>
<dbReference type="EMBL" id="UINC01078761">
    <property type="protein sequence ID" value="SVC20147.1"/>
    <property type="molecule type" value="Genomic_DNA"/>
</dbReference>
<dbReference type="AlphaFoldDB" id="A0A382KAU0"/>
<evidence type="ECO:0000256" key="7">
    <source>
        <dbReference type="ARBA" id="ARBA00022982"/>
    </source>
</evidence>
<organism evidence="14">
    <name type="scientific">marine metagenome</name>
    <dbReference type="NCBI Taxonomy" id="408172"/>
    <lineage>
        <taxon>unclassified sequences</taxon>
        <taxon>metagenomes</taxon>
        <taxon>ecological metagenomes</taxon>
    </lineage>
</organism>
<dbReference type="PANTHER" id="PTHR19271">
    <property type="entry name" value="CYTOCHROME B"/>
    <property type="match status" value="1"/>
</dbReference>
<dbReference type="PROSITE" id="PS51002">
    <property type="entry name" value="CYTB_NTER"/>
    <property type="match status" value="1"/>
</dbReference>
<dbReference type="PROSITE" id="PS51003">
    <property type="entry name" value="CYTB_CTER"/>
    <property type="match status" value="1"/>
</dbReference>
<keyword evidence="8 11" id="KW-1133">Transmembrane helix</keyword>
<feature type="transmembrane region" description="Helical" evidence="11">
    <location>
        <begin position="121"/>
        <end position="141"/>
    </location>
</feature>